<accession>A0ABV9KC32</accession>
<keyword evidence="1" id="KW-1133">Transmembrane helix</keyword>
<dbReference type="RefSeq" id="WP_380716368.1">
    <property type="nucleotide sequence ID" value="NZ_JBHSGI010000002.1"/>
</dbReference>
<proteinExistence type="predicted"/>
<keyword evidence="1" id="KW-0812">Transmembrane</keyword>
<keyword evidence="3" id="KW-1185">Reference proteome</keyword>
<evidence type="ECO:0000313" key="2">
    <source>
        <dbReference type="EMBL" id="MFC4667541.1"/>
    </source>
</evidence>
<feature type="transmembrane region" description="Helical" evidence="1">
    <location>
        <begin position="59"/>
        <end position="80"/>
    </location>
</feature>
<feature type="transmembrane region" description="Helical" evidence="1">
    <location>
        <begin position="6"/>
        <end position="30"/>
    </location>
</feature>
<dbReference type="Proteomes" id="UP001595973">
    <property type="component" value="Unassembled WGS sequence"/>
</dbReference>
<keyword evidence="1" id="KW-0472">Membrane</keyword>
<name>A0ABV9KC32_9RHOB</name>
<evidence type="ECO:0000256" key="1">
    <source>
        <dbReference type="SAM" id="Phobius"/>
    </source>
</evidence>
<gene>
    <name evidence="2" type="ORF">ACFO5X_03145</name>
</gene>
<reference evidence="3" key="1">
    <citation type="journal article" date="2019" name="Int. J. Syst. Evol. Microbiol.">
        <title>The Global Catalogue of Microorganisms (GCM) 10K type strain sequencing project: providing services to taxonomists for standard genome sequencing and annotation.</title>
        <authorList>
            <consortium name="The Broad Institute Genomics Platform"/>
            <consortium name="The Broad Institute Genome Sequencing Center for Infectious Disease"/>
            <person name="Wu L."/>
            <person name="Ma J."/>
        </authorList>
    </citation>
    <scope>NUCLEOTIDE SEQUENCE [LARGE SCALE GENOMIC DNA]</scope>
    <source>
        <strain evidence="3">CGMCC 4.7283</strain>
    </source>
</reference>
<comment type="caution">
    <text evidence="2">The sequence shown here is derived from an EMBL/GenBank/DDBJ whole genome shotgun (WGS) entry which is preliminary data.</text>
</comment>
<evidence type="ECO:0000313" key="3">
    <source>
        <dbReference type="Proteomes" id="UP001595973"/>
    </source>
</evidence>
<sequence length="90" mass="9931">MTLCRAVFWIFALLYFLALALFLVGTFGLFGQEKDPLSGVFLIPLGLPWNHLLDFLPDIILAWAVAAAPIVNLILLRVICAMLTRSGRAS</sequence>
<protein>
    <submittedName>
        <fullName evidence="2">Uncharacterized protein</fullName>
    </submittedName>
</protein>
<organism evidence="2 3">
    <name type="scientific">Seohaeicola nanhaiensis</name>
    <dbReference type="NCBI Taxonomy" id="1387282"/>
    <lineage>
        <taxon>Bacteria</taxon>
        <taxon>Pseudomonadati</taxon>
        <taxon>Pseudomonadota</taxon>
        <taxon>Alphaproteobacteria</taxon>
        <taxon>Rhodobacterales</taxon>
        <taxon>Roseobacteraceae</taxon>
        <taxon>Seohaeicola</taxon>
    </lineage>
</organism>
<dbReference type="EMBL" id="JBHSGI010000002">
    <property type="protein sequence ID" value="MFC4667541.1"/>
    <property type="molecule type" value="Genomic_DNA"/>
</dbReference>